<dbReference type="Gene3D" id="1.20.1250.20">
    <property type="entry name" value="MFS general substrate transporter like domains"/>
    <property type="match status" value="1"/>
</dbReference>
<keyword evidence="5 8" id="KW-1133">Transmembrane helix</keyword>
<evidence type="ECO:0000256" key="7">
    <source>
        <dbReference type="SAM" id="MobiDB-lite"/>
    </source>
</evidence>
<evidence type="ECO:0000256" key="8">
    <source>
        <dbReference type="SAM" id="Phobius"/>
    </source>
</evidence>
<proteinExistence type="inferred from homology"/>
<feature type="transmembrane region" description="Helical" evidence="8">
    <location>
        <begin position="571"/>
        <end position="589"/>
    </location>
</feature>
<feature type="transmembrane region" description="Helical" evidence="8">
    <location>
        <begin position="506"/>
        <end position="526"/>
    </location>
</feature>
<reference evidence="10 11" key="1">
    <citation type="journal article" date="2020" name="ISME J.">
        <title>Uncovering the hidden diversity of litter-decomposition mechanisms in mushroom-forming fungi.</title>
        <authorList>
            <person name="Floudas D."/>
            <person name="Bentzer J."/>
            <person name="Ahren D."/>
            <person name="Johansson T."/>
            <person name="Persson P."/>
            <person name="Tunlid A."/>
        </authorList>
    </citation>
    <scope>NUCLEOTIDE SEQUENCE [LARGE SCALE GENOMIC DNA]</scope>
    <source>
        <strain evidence="10 11">CBS 101986</strain>
    </source>
</reference>
<evidence type="ECO:0000256" key="6">
    <source>
        <dbReference type="ARBA" id="ARBA00023136"/>
    </source>
</evidence>
<dbReference type="InterPro" id="IPR011701">
    <property type="entry name" value="MFS"/>
</dbReference>
<feature type="transmembrane region" description="Helical" evidence="8">
    <location>
        <begin position="295"/>
        <end position="321"/>
    </location>
</feature>
<feature type="region of interest" description="Disordered" evidence="7">
    <location>
        <begin position="107"/>
        <end position="137"/>
    </location>
</feature>
<dbReference type="Proteomes" id="UP000567179">
    <property type="component" value="Unassembled WGS sequence"/>
</dbReference>
<feature type="transmembrane region" description="Helical" evidence="8">
    <location>
        <begin position="414"/>
        <end position="439"/>
    </location>
</feature>
<protein>
    <recommendedName>
        <fullName evidence="9">Major facilitator superfamily (MFS) profile domain-containing protein</fullName>
    </recommendedName>
</protein>
<feature type="domain" description="Major facilitator superfamily (MFS) profile" evidence="9">
    <location>
        <begin position="403"/>
        <end position="601"/>
    </location>
</feature>
<gene>
    <name evidence="10" type="ORF">D9619_003344</name>
</gene>
<comment type="caution">
    <text evidence="10">The sequence shown here is derived from an EMBL/GenBank/DDBJ whole genome shotgun (WGS) entry which is preliminary data.</text>
</comment>
<feature type="compositionally biased region" description="Basic residues" evidence="7">
    <location>
        <begin position="365"/>
        <end position="374"/>
    </location>
</feature>
<sequence length="601" mass="65578">MSATTKNDEQPGAQFQLMAPLGEHVTTEERFSTDDVERQRLADIISSTLGTQRLTSNVPVPSISRLSTVRISDQETTVTLARGRPGIYSPTPSAIFQPYSDYSPYSSSPSTAVNSRAPSPTKELNYEDDADEPTKDDRLNWRLTSGFFACFLGGWADGVTGTVMPYLSSEFNMTSTLSSSLFAGTTCGFFAGTFLVEFIMNFLGSFKVHRSESSRFAFPTFRRRSAFEDEVGHSKTQARHLVLIIASIIHAMYFVMMGSRSGFPVMFLAYVFSAFSRALLTAPLNAYFAQGPKQALGYGLGLASLGSVISPLVCQSVIAAGVPWYRFYYGSLVLSVLNVVLLASTFQPTVREKSSERQQLLSDGRRRKSAHLRSGHSSMVSMAKGDITASTINVELEPNTKSALRSALVMPYQWAFSFFIFIYCGSETTTQGFMVTFLLSMRHANPKTVGYVTSGFWGGISVGRFIWGYYTPRLNFNQRKLAVHACILIAVLMHITIWIVKSSVGNAVAASMIGALYGPIFPACLSMANDILPPHVHMVSMALISSFASLGGAIFPLAAGAMLDTRGIKTLTYLTVPLAAAMACIWTLFPSRLPASKPTFA</sequence>
<keyword evidence="11" id="KW-1185">Reference proteome</keyword>
<feature type="transmembrane region" description="Helical" evidence="8">
    <location>
        <begin position="241"/>
        <end position="259"/>
    </location>
</feature>
<feature type="region of interest" description="Disordered" evidence="7">
    <location>
        <begin position="355"/>
        <end position="375"/>
    </location>
</feature>
<accession>A0A8H5AXJ8</accession>
<feature type="transmembrane region" description="Helical" evidence="8">
    <location>
        <begin position="538"/>
        <end position="559"/>
    </location>
</feature>
<evidence type="ECO:0000259" key="9">
    <source>
        <dbReference type="PROSITE" id="PS50850"/>
    </source>
</evidence>
<keyword evidence="4 8" id="KW-0812">Transmembrane</keyword>
<name>A0A8H5AXJ8_9AGAR</name>
<dbReference type="SUPFAM" id="SSF103473">
    <property type="entry name" value="MFS general substrate transporter"/>
    <property type="match status" value="1"/>
</dbReference>
<evidence type="ECO:0000256" key="3">
    <source>
        <dbReference type="ARBA" id="ARBA00022448"/>
    </source>
</evidence>
<evidence type="ECO:0000256" key="4">
    <source>
        <dbReference type="ARBA" id="ARBA00022692"/>
    </source>
</evidence>
<feature type="transmembrane region" description="Helical" evidence="8">
    <location>
        <begin position="147"/>
        <end position="168"/>
    </location>
</feature>
<dbReference type="EMBL" id="JAACJJ010000056">
    <property type="protein sequence ID" value="KAF5312037.1"/>
    <property type="molecule type" value="Genomic_DNA"/>
</dbReference>
<dbReference type="InterPro" id="IPR036259">
    <property type="entry name" value="MFS_trans_sf"/>
</dbReference>
<feature type="transmembrane region" description="Helical" evidence="8">
    <location>
        <begin position="327"/>
        <end position="346"/>
    </location>
</feature>
<evidence type="ECO:0000256" key="2">
    <source>
        <dbReference type="ARBA" id="ARBA00008335"/>
    </source>
</evidence>
<dbReference type="PANTHER" id="PTHR23514:SF3">
    <property type="entry name" value="BYPASS OF STOP CODON PROTEIN 6"/>
    <property type="match status" value="1"/>
</dbReference>
<keyword evidence="6 8" id="KW-0472">Membrane</keyword>
<feature type="transmembrane region" description="Helical" evidence="8">
    <location>
        <begin position="180"/>
        <end position="203"/>
    </location>
</feature>
<dbReference type="PANTHER" id="PTHR23514">
    <property type="entry name" value="BYPASS OF STOP CODON PROTEIN 6"/>
    <property type="match status" value="1"/>
</dbReference>
<comment type="similarity">
    <text evidence="2">Belongs to the major facilitator superfamily.</text>
</comment>
<keyword evidence="3" id="KW-0813">Transport</keyword>
<dbReference type="AlphaFoldDB" id="A0A8H5AXJ8"/>
<evidence type="ECO:0000313" key="11">
    <source>
        <dbReference type="Proteomes" id="UP000567179"/>
    </source>
</evidence>
<dbReference type="GO" id="GO:0022857">
    <property type="term" value="F:transmembrane transporter activity"/>
    <property type="evidence" value="ECO:0007669"/>
    <property type="project" value="InterPro"/>
</dbReference>
<dbReference type="GO" id="GO:0016020">
    <property type="term" value="C:membrane"/>
    <property type="evidence" value="ECO:0007669"/>
    <property type="project" value="UniProtKB-SubCell"/>
</dbReference>
<dbReference type="InterPro" id="IPR051788">
    <property type="entry name" value="MFS_Transporter"/>
</dbReference>
<organism evidence="10 11">
    <name type="scientific">Psilocybe cf. subviscida</name>
    <dbReference type="NCBI Taxonomy" id="2480587"/>
    <lineage>
        <taxon>Eukaryota</taxon>
        <taxon>Fungi</taxon>
        <taxon>Dikarya</taxon>
        <taxon>Basidiomycota</taxon>
        <taxon>Agaricomycotina</taxon>
        <taxon>Agaricomycetes</taxon>
        <taxon>Agaricomycetidae</taxon>
        <taxon>Agaricales</taxon>
        <taxon>Agaricineae</taxon>
        <taxon>Strophariaceae</taxon>
        <taxon>Psilocybe</taxon>
    </lineage>
</organism>
<evidence type="ECO:0000256" key="5">
    <source>
        <dbReference type="ARBA" id="ARBA00022989"/>
    </source>
</evidence>
<feature type="transmembrane region" description="Helical" evidence="8">
    <location>
        <begin position="481"/>
        <end position="500"/>
    </location>
</feature>
<dbReference type="Pfam" id="PF07690">
    <property type="entry name" value="MFS_1"/>
    <property type="match status" value="1"/>
</dbReference>
<dbReference type="PROSITE" id="PS50850">
    <property type="entry name" value="MFS"/>
    <property type="match status" value="1"/>
</dbReference>
<comment type="subcellular location">
    <subcellularLocation>
        <location evidence="1">Endomembrane system</location>
        <topology evidence="1">Multi-pass membrane protein</topology>
    </subcellularLocation>
</comment>
<evidence type="ECO:0000313" key="10">
    <source>
        <dbReference type="EMBL" id="KAF5312037.1"/>
    </source>
</evidence>
<evidence type="ECO:0000256" key="1">
    <source>
        <dbReference type="ARBA" id="ARBA00004127"/>
    </source>
</evidence>
<feature type="transmembrane region" description="Helical" evidence="8">
    <location>
        <begin position="451"/>
        <end position="469"/>
    </location>
</feature>
<dbReference type="FunFam" id="1.20.1250.20:FF:000286">
    <property type="entry name" value="MFS efflux transporter"/>
    <property type="match status" value="1"/>
</dbReference>
<dbReference type="OrthoDB" id="413079at2759"/>
<dbReference type="InterPro" id="IPR020846">
    <property type="entry name" value="MFS_dom"/>
</dbReference>
<feature type="transmembrane region" description="Helical" evidence="8">
    <location>
        <begin position="265"/>
        <end position="288"/>
    </location>
</feature>